<keyword evidence="2" id="KW-1185">Reference proteome</keyword>
<evidence type="ECO:0000313" key="2">
    <source>
        <dbReference type="Proteomes" id="UP000050794"/>
    </source>
</evidence>
<dbReference type="Proteomes" id="UP000050794">
    <property type="component" value="Unassembled WGS sequence"/>
</dbReference>
<dbReference type="EMBL" id="UYWY01011790">
    <property type="protein sequence ID" value="VDM34468.1"/>
    <property type="molecule type" value="Genomic_DNA"/>
</dbReference>
<sequence>MAVESRRYDCNGFGTGAALMSEVATEKADDCGW</sequence>
<reference evidence="3" key="1">
    <citation type="submission" date="2016-06" db="UniProtKB">
        <authorList>
            <consortium name="WormBaseParasite"/>
        </authorList>
    </citation>
    <scope>IDENTIFICATION</scope>
</reference>
<accession>A0A183U9M5</accession>
<evidence type="ECO:0000313" key="1">
    <source>
        <dbReference type="EMBL" id="VDM34468.1"/>
    </source>
</evidence>
<dbReference type="WBParaSite" id="TCNE_0000519501-mRNA-1">
    <property type="protein sequence ID" value="TCNE_0000519501-mRNA-1"/>
    <property type="gene ID" value="TCNE_0000519501"/>
</dbReference>
<proteinExistence type="predicted"/>
<protein>
    <submittedName>
        <fullName evidence="3">Sensor histidine kinase</fullName>
    </submittedName>
</protein>
<dbReference type="AlphaFoldDB" id="A0A183U9M5"/>
<reference evidence="1 2" key="2">
    <citation type="submission" date="2018-11" db="EMBL/GenBank/DDBJ databases">
        <authorList>
            <consortium name="Pathogen Informatics"/>
        </authorList>
    </citation>
    <scope>NUCLEOTIDE SEQUENCE [LARGE SCALE GENOMIC DNA]</scope>
</reference>
<organism evidence="2 3">
    <name type="scientific">Toxocara canis</name>
    <name type="common">Canine roundworm</name>
    <dbReference type="NCBI Taxonomy" id="6265"/>
    <lineage>
        <taxon>Eukaryota</taxon>
        <taxon>Metazoa</taxon>
        <taxon>Ecdysozoa</taxon>
        <taxon>Nematoda</taxon>
        <taxon>Chromadorea</taxon>
        <taxon>Rhabditida</taxon>
        <taxon>Spirurina</taxon>
        <taxon>Ascaridomorpha</taxon>
        <taxon>Ascaridoidea</taxon>
        <taxon>Toxocaridae</taxon>
        <taxon>Toxocara</taxon>
    </lineage>
</organism>
<gene>
    <name evidence="1" type="ORF">TCNE_LOCUS5195</name>
</gene>
<evidence type="ECO:0000313" key="3">
    <source>
        <dbReference type="WBParaSite" id="TCNE_0000519501-mRNA-1"/>
    </source>
</evidence>
<name>A0A183U9M5_TOXCA</name>